<dbReference type="InterPro" id="IPR000055">
    <property type="entry name" value="Restrct_endonuc_typeI_TRD"/>
</dbReference>
<dbReference type="InterPro" id="IPR044946">
    <property type="entry name" value="Restrct_endonuc_typeI_TRD_sf"/>
</dbReference>
<keyword evidence="4" id="KW-0175">Coiled coil</keyword>
<dbReference type="SUPFAM" id="SSF116734">
    <property type="entry name" value="DNA methylase specificity domain"/>
    <property type="match status" value="2"/>
</dbReference>
<dbReference type="EMBL" id="CP000382">
    <property type="protein sequence ID" value="ABK61319.1"/>
    <property type="molecule type" value="Genomic_DNA"/>
</dbReference>
<dbReference type="HOGENOM" id="CLU_021095_2_1_9"/>
<evidence type="ECO:0000313" key="6">
    <source>
        <dbReference type="EMBL" id="ABK61319.1"/>
    </source>
</evidence>
<dbReference type="STRING" id="386415.NT01CX_2407"/>
<dbReference type="PANTHER" id="PTHR30408:SF13">
    <property type="entry name" value="TYPE I RESTRICTION ENZYME HINDI SPECIFICITY SUBUNIT"/>
    <property type="match status" value="1"/>
</dbReference>
<feature type="domain" description="Type I restriction modification DNA specificity" evidence="5">
    <location>
        <begin position="2"/>
        <end position="178"/>
    </location>
</feature>
<keyword evidence="3" id="KW-0238">DNA-binding</keyword>
<evidence type="ECO:0000256" key="4">
    <source>
        <dbReference type="SAM" id="Coils"/>
    </source>
</evidence>
<dbReference type="CDD" id="cd17256">
    <property type="entry name" value="RMtype1_S_EcoJA65PI-TRD1-CR1_like"/>
    <property type="match status" value="1"/>
</dbReference>
<dbReference type="REBASE" id="14038">
    <property type="entry name" value="S.CnoORF2408P"/>
</dbReference>
<comment type="similarity">
    <text evidence="1">Belongs to the type-I restriction system S methylase family.</text>
</comment>
<protein>
    <submittedName>
        <fullName evidence="6">Type I restriction-modification system specificity subunit, putative</fullName>
    </submittedName>
</protein>
<dbReference type="AlphaFoldDB" id="A0Q1H8"/>
<evidence type="ECO:0000313" key="7">
    <source>
        <dbReference type="Proteomes" id="UP000008220"/>
    </source>
</evidence>
<dbReference type="eggNOG" id="COG0732">
    <property type="taxonomic scope" value="Bacteria"/>
</dbReference>
<organism evidence="6 7">
    <name type="scientific">Clostridium novyi (strain NT)</name>
    <dbReference type="NCBI Taxonomy" id="386415"/>
    <lineage>
        <taxon>Bacteria</taxon>
        <taxon>Bacillati</taxon>
        <taxon>Bacillota</taxon>
        <taxon>Clostridia</taxon>
        <taxon>Eubacteriales</taxon>
        <taxon>Clostridiaceae</taxon>
        <taxon>Clostridium</taxon>
    </lineage>
</organism>
<dbReference type="KEGG" id="cno:NT01CX_2407"/>
<dbReference type="RefSeq" id="WP_011722474.1">
    <property type="nucleotide sequence ID" value="NC_008593.1"/>
</dbReference>
<dbReference type="Pfam" id="PF01420">
    <property type="entry name" value="Methylase_S"/>
    <property type="match status" value="2"/>
</dbReference>
<keyword evidence="7" id="KW-1185">Reference proteome</keyword>
<gene>
    <name evidence="6" type="ordered locus">NT01CX_2407</name>
</gene>
<dbReference type="Gene3D" id="3.90.220.20">
    <property type="entry name" value="DNA methylase specificity domains"/>
    <property type="match status" value="2"/>
</dbReference>
<dbReference type="Proteomes" id="UP000008220">
    <property type="component" value="Chromosome"/>
</dbReference>
<evidence type="ECO:0000256" key="1">
    <source>
        <dbReference type="ARBA" id="ARBA00010923"/>
    </source>
</evidence>
<keyword evidence="2" id="KW-0680">Restriction system</keyword>
<dbReference type="PANTHER" id="PTHR30408">
    <property type="entry name" value="TYPE-1 RESTRICTION ENZYME ECOKI SPECIFICITY PROTEIN"/>
    <property type="match status" value="1"/>
</dbReference>
<feature type="domain" description="Type I restriction modification DNA specificity" evidence="5">
    <location>
        <begin position="207"/>
        <end position="359"/>
    </location>
</feature>
<sequence length="401" mass="46028">MIKLGEISEIKGGKRLPKGCDFVEQETKYKYIRARDIGEGKIKCDELQYIDEKTYETIKNYTVSTNDVCITIVGANIGDIGIVSEELDGANLTENAVKITKLKNYDSSFLLYYLSMDKSKQEMQTLAAGAAQPKLGIYKIKEILVPKVDINIQKKVVNIISKYDYLIENNLKRIKLLEESAELIYKEWFVNFRFPGYEKCEFVDGVPKGWSKVHLSEIVSTQYGFTESALNEDTGVKYLRGKDINKTSYINWSSVPWCKIEDNQKDKYALKKHDILVIRMADPGKVGIVEEDIEAVFASYLIRININNDNIKPYYLFYFLNSDFYQQFISQSSTGATRKSANAKLITDVDILMPEKKVIEQFETKITDLRVLLNNLLQQNQKLKEARDILIPKLIMGEIEV</sequence>
<evidence type="ECO:0000256" key="3">
    <source>
        <dbReference type="ARBA" id="ARBA00023125"/>
    </source>
</evidence>
<dbReference type="GO" id="GO:0003677">
    <property type="term" value="F:DNA binding"/>
    <property type="evidence" value="ECO:0007669"/>
    <property type="project" value="UniProtKB-KW"/>
</dbReference>
<evidence type="ECO:0000256" key="2">
    <source>
        <dbReference type="ARBA" id="ARBA00022747"/>
    </source>
</evidence>
<accession>A0Q1H8</accession>
<reference evidence="6 7" key="1">
    <citation type="journal article" date="2006" name="Nat. Biotechnol.">
        <title>The genome and transcriptomes of the anti-tumor agent Clostridium novyi-NT.</title>
        <authorList>
            <person name="Bettegowda C."/>
            <person name="Huang X."/>
            <person name="Lin J."/>
            <person name="Cheong I."/>
            <person name="Kohli M."/>
            <person name="Szabo S.A."/>
            <person name="Zhang X."/>
            <person name="Diaz L.A. Jr."/>
            <person name="Velculescu V.E."/>
            <person name="Parmigiani G."/>
            <person name="Kinzler K.W."/>
            <person name="Vogelstein B."/>
            <person name="Zhou S."/>
        </authorList>
    </citation>
    <scope>NUCLEOTIDE SEQUENCE [LARGE SCALE GENOMIC DNA]</scope>
    <source>
        <strain evidence="6 7">NT</strain>
    </source>
</reference>
<evidence type="ECO:0000259" key="5">
    <source>
        <dbReference type="Pfam" id="PF01420"/>
    </source>
</evidence>
<dbReference type="InterPro" id="IPR052021">
    <property type="entry name" value="Type-I_RS_S_subunit"/>
</dbReference>
<dbReference type="PATRIC" id="fig|386415.7.peg.1510"/>
<proteinExistence type="inferred from homology"/>
<dbReference type="GO" id="GO:0009307">
    <property type="term" value="P:DNA restriction-modification system"/>
    <property type="evidence" value="ECO:0007669"/>
    <property type="project" value="UniProtKB-KW"/>
</dbReference>
<feature type="coiled-coil region" evidence="4">
    <location>
        <begin position="359"/>
        <end position="389"/>
    </location>
</feature>
<name>A0Q1H8_CLONN</name>